<evidence type="ECO:0000256" key="1">
    <source>
        <dbReference type="ARBA" id="ARBA00022729"/>
    </source>
</evidence>
<dbReference type="PANTHER" id="PTHR30006">
    <property type="entry name" value="THIAMINE-BINDING PERIPLASMIC PROTEIN-RELATED"/>
    <property type="match status" value="1"/>
</dbReference>
<reference evidence="2" key="1">
    <citation type="submission" date="2021-11" db="EMBL/GenBank/DDBJ databases">
        <title>Description of a new species Pelosinus isolated from the bottom sediments of Lake Baikal.</title>
        <authorList>
            <person name="Zakharyuk A."/>
        </authorList>
    </citation>
    <scope>NUCLEOTIDE SEQUENCE</scope>
    <source>
        <strain evidence="2">Bkl1</strain>
    </source>
</reference>
<sequence>MIKQGKIQSLLLWLLFMMTILLAGCGTGVQQPEATTGKSGEISGKLQVYTSQPDSDISKLVTGFTKKYPQVQVEVFRSGTEEVIARINTEMKAGKLGADVLFLADAPTFEALKAQNLLLSYQSSELEGVNRDLLDSDNMYSPTKMIPIGIVVNTNKVKDLDKVDWNTLSESESKGQTVMPSPLYSGAAAYNLGIFRNQSTLGWSYYEKLKDNQVMVVKGNGDVIKRVASGEKSYGMVVDFMAFNAAKQGSPVAFIYPKTGSAVITEPVGIAKTTQNAAAAKAFVDFVLSAEGQQLAVQQGYLPVNKDVNAPEGRQAAALKILNAPIKKLVEQRDADKKDFTVLFGG</sequence>
<gene>
    <name evidence="2" type="ORF">LMF89_09060</name>
</gene>
<dbReference type="Pfam" id="PF13416">
    <property type="entry name" value="SBP_bac_8"/>
    <property type="match status" value="1"/>
</dbReference>
<dbReference type="SUPFAM" id="SSF53850">
    <property type="entry name" value="Periplasmic binding protein-like II"/>
    <property type="match status" value="1"/>
</dbReference>
<comment type="caution">
    <text evidence="2">The sequence shown here is derived from an EMBL/GenBank/DDBJ whole genome shotgun (WGS) entry which is preliminary data.</text>
</comment>
<evidence type="ECO:0000313" key="3">
    <source>
        <dbReference type="Proteomes" id="UP001165492"/>
    </source>
</evidence>
<dbReference type="InterPro" id="IPR026045">
    <property type="entry name" value="Ferric-bd"/>
</dbReference>
<dbReference type="RefSeq" id="WP_229534752.1">
    <property type="nucleotide sequence ID" value="NZ_JAJHJB010000009.1"/>
</dbReference>
<dbReference type="PANTHER" id="PTHR30006:SF2">
    <property type="entry name" value="ABC TRANSPORTER SUBSTRATE-BINDING PROTEIN"/>
    <property type="match status" value="1"/>
</dbReference>
<keyword evidence="1" id="KW-0732">Signal</keyword>
<dbReference type="InterPro" id="IPR006059">
    <property type="entry name" value="SBP"/>
</dbReference>
<dbReference type="PIRSF" id="PIRSF002825">
    <property type="entry name" value="CfbpA"/>
    <property type="match status" value="1"/>
</dbReference>
<proteinExistence type="predicted"/>
<evidence type="ECO:0000313" key="2">
    <source>
        <dbReference type="EMBL" id="MCC5465509.1"/>
    </source>
</evidence>
<organism evidence="2 3">
    <name type="scientific">Pelosinus baikalensis</name>
    <dbReference type="NCBI Taxonomy" id="2892015"/>
    <lineage>
        <taxon>Bacteria</taxon>
        <taxon>Bacillati</taxon>
        <taxon>Bacillota</taxon>
        <taxon>Negativicutes</taxon>
        <taxon>Selenomonadales</taxon>
        <taxon>Sporomusaceae</taxon>
        <taxon>Pelosinus</taxon>
    </lineage>
</organism>
<accession>A0ABS8HSK7</accession>
<dbReference type="Gene3D" id="3.40.190.10">
    <property type="entry name" value="Periplasmic binding protein-like II"/>
    <property type="match status" value="2"/>
</dbReference>
<dbReference type="PROSITE" id="PS51257">
    <property type="entry name" value="PROKAR_LIPOPROTEIN"/>
    <property type="match status" value="1"/>
</dbReference>
<name>A0ABS8HSK7_9FIRM</name>
<dbReference type="CDD" id="cd13547">
    <property type="entry name" value="PBP2_Fbp_like_2"/>
    <property type="match status" value="1"/>
</dbReference>
<dbReference type="Proteomes" id="UP001165492">
    <property type="component" value="Unassembled WGS sequence"/>
</dbReference>
<protein>
    <submittedName>
        <fullName evidence="2">ABC transporter substrate-binding protein</fullName>
    </submittedName>
</protein>
<keyword evidence="3" id="KW-1185">Reference proteome</keyword>
<dbReference type="EMBL" id="JAJHJB010000009">
    <property type="protein sequence ID" value="MCC5465509.1"/>
    <property type="molecule type" value="Genomic_DNA"/>
</dbReference>